<dbReference type="InParanoid" id="E9HQR2"/>
<proteinExistence type="predicted"/>
<accession>E9HQR2</accession>
<keyword evidence="2" id="KW-1185">Reference proteome</keyword>
<evidence type="ECO:0000313" key="2">
    <source>
        <dbReference type="Proteomes" id="UP000000305"/>
    </source>
</evidence>
<reference evidence="1 2" key="1">
    <citation type="journal article" date="2011" name="Science">
        <title>The ecoresponsive genome of Daphnia pulex.</title>
        <authorList>
            <person name="Colbourne J.K."/>
            <person name="Pfrender M.E."/>
            <person name="Gilbert D."/>
            <person name="Thomas W.K."/>
            <person name="Tucker A."/>
            <person name="Oakley T.H."/>
            <person name="Tokishita S."/>
            <person name="Aerts A."/>
            <person name="Arnold G.J."/>
            <person name="Basu M.K."/>
            <person name="Bauer D.J."/>
            <person name="Caceres C.E."/>
            <person name="Carmel L."/>
            <person name="Casola C."/>
            <person name="Choi J.H."/>
            <person name="Detter J.C."/>
            <person name="Dong Q."/>
            <person name="Dusheyko S."/>
            <person name="Eads B.D."/>
            <person name="Frohlich T."/>
            <person name="Geiler-Samerotte K.A."/>
            <person name="Gerlach D."/>
            <person name="Hatcher P."/>
            <person name="Jogdeo S."/>
            <person name="Krijgsveld J."/>
            <person name="Kriventseva E.V."/>
            <person name="Kultz D."/>
            <person name="Laforsch C."/>
            <person name="Lindquist E."/>
            <person name="Lopez J."/>
            <person name="Manak J.R."/>
            <person name="Muller J."/>
            <person name="Pangilinan J."/>
            <person name="Patwardhan R.P."/>
            <person name="Pitluck S."/>
            <person name="Pritham E.J."/>
            <person name="Rechtsteiner A."/>
            <person name="Rho M."/>
            <person name="Rogozin I.B."/>
            <person name="Sakarya O."/>
            <person name="Salamov A."/>
            <person name="Schaack S."/>
            <person name="Shapiro H."/>
            <person name="Shiga Y."/>
            <person name="Skalitzky C."/>
            <person name="Smith Z."/>
            <person name="Souvorov A."/>
            <person name="Sung W."/>
            <person name="Tang Z."/>
            <person name="Tsuchiya D."/>
            <person name="Tu H."/>
            <person name="Vos H."/>
            <person name="Wang M."/>
            <person name="Wolf Y.I."/>
            <person name="Yamagata H."/>
            <person name="Yamada T."/>
            <person name="Ye Y."/>
            <person name="Shaw J.R."/>
            <person name="Andrews J."/>
            <person name="Crease T.J."/>
            <person name="Tang H."/>
            <person name="Lucas S.M."/>
            <person name="Robertson H.M."/>
            <person name="Bork P."/>
            <person name="Koonin E.V."/>
            <person name="Zdobnov E.M."/>
            <person name="Grigoriev I.V."/>
            <person name="Lynch M."/>
            <person name="Boore J.L."/>
        </authorList>
    </citation>
    <scope>NUCLEOTIDE SEQUENCE [LARGE SCALE GENOMIC DNA]</scope>
</reference>
<organism evidence="1 2">
    <name type="scientific">Daphnia pulex</name>
    <name type="common">Water flea</name>
    <dbReference type="NCBI Taxonomy" id="6669"/>
    <lineage>
        <taxon>Eukaryota</taxon>
        <taxon>Metazoa</taxon>
        <taxon>Ecdysozoa</taxon>
        <taxon>Arthropoda</taxon>
        <taxon>Crustacea</taxon>
        <taxon>Branchiopoda</taxon>
        <taxon>Diplostraca</taxon>
        <taxon>Cladocera</taxon>
        <taxon>Anomopoda</taxon>
        <taxon>Daphniidae</taxon>
        <taxon>Daphnia</taxon>
    </lineage>
</organism>
<protein>
    <submittedName>
        <fullName evidence="1">Uncharacterized protein</fullName>
    </submittedName>
</protein>
<evidence type="ECO:0000313" key="1">
    <source>
        <dbReference type="EMBL" id="EFX65900.1"/>
    </source>
</evidence>
<dbReference type="HOGENOM" id="CLU_2514941_0_0_1"/>
<dbReference type="Proteomes" id="UP000000305">
    <property type="component" value="Unassembled WGS sequence"/>
</dbReference>
<dbReference type="KEGG" id="dpx:DAPPUDRAFT_263995"/>
<dbReference type="AlphaFoldDB" id="E9HQR2"/>
<dbReference type="EMBL" id="GL732724">
    <property type="protein sequence ID" value="EFX65900.1"/>
    <property type="molecule type" value="Genomic_DNA"/>
</dbReference>
<sequence>MIKFIKQSLPPPLYPRFCTYKRWYVLRGRFPPLRAAAPKCAAPVRRGRQEGRRVSYCHLPPLLYFQFCTHKRWYALEGLPPLRNV</sequence>
<name>E9HQR2_DAPPU</name>
<gene>
    <name evidence="1" type="ORF">DAPPUDRAFT_263995</name>
</gene>